<dbReference type="SFLD" id="SFLDG01066">
    <property type="entry name" value="organic_radical-activating_enz"/>
    <property type="match status" value="1"/>
</dbReference>
<sequence length="172" mass="19776">MKYATIKPTDVANGPGVRVSLFVSGCTHYCEGCFNSEAWDFQYGEEFTEETIETILNYLNYDYISGLTLLGGEPMHPNNQKSLIPLVERVKERYPQKSVWCYTGYDFERDITGDMLLRLPETSRLLACFDVMVDGKFQMENKDLKLRFKGSSNQRIIKVPESLLTGNIVMWD</sequence>
<dbReference type="PIRSF" id="PIRSF000368">
    <property type="entry name" value="NrdG"/>
    <property type="match status" value="1"/>
</dbReference>
<keyword evidence="14" id="KW-1185">Reference proteome</keyword>
<dbReference type="InterPro" id="IPR001989">
    <property type="entry name" value="Radical_activat_CS"/>
</dbReference>
<protein>
    <recommendedName>
        <fullName evidence="4 12">Anaerobic ribonucleoside-triphosphate reductase-activating protein</fullName>
        <ecNumber evidence="12">1.97.1.-</ecNumber>
    </recommendedName>
</protein>
<evidence type="ECO:0000256" key="5">
    <source>
        <dbReference type="ARBA" id="ARBA00022485"/>
    </source>
</evidence>
<evidence type="ECO:0000256" key="6">
    <source>
        <dbReference type="ARBA" id="ARBA00022691"/>
    </source>
</evidence>
<keyword evidence="8 12" id="KW-0560">Oxidoreductase</keyword>
<dbReference type="InterPro" id="IPR058240">
    <property type="entry name" value="rSAM_sf"/>
</dbReference>
<comment type="function">
    <text evidence="2 12">Activation of anaerobic ribonucleoside-triphosphate reductase under anaerobic conditions by generation of an organic free radical, using S-adenosylmethionine and reduced flavodoxin as cosubstrates to produce 5'-deoxy-adenosine.</text>
</comment>
<evidence type="ECO:0000256" key="8">
    <source>
        <dbReference type="ARBA" id="ARBA00023002"/>
    </source>
</evidence>
<proteinExistence type="inferred from homology"/>
<evidence type="ECO:0000256" key="11">
    <source>
        <dbReference type="ARBA" id="ARBA00047365"/>
    </source>
</evidence>
<keyword evidence="5" id="KW-0004">4Fe-4S</keyword>
<evidence type="ECO:0000256" key="12">
    <source>
        <dbReference type="PIRNR" id="PIRNR000368"/>
    </source>
</evidence>
<comment type="cofactor">
    <cofactor evidence="1">
        <name>[4Fe-4S] cluster</name>
        <dbReference type="ChEBI" id="CHEBI:49883"/>
    </cofactor>
</comment>
<evidence type="ECO:0000256" key="7">
    <source>
        <dbReference type="ARBA" id="ARBA00022723"/>
    </source>
</evidence>
<keyword evidence="9" id="KW-0408">Iron</keyword>
<keyword evidence="10" id="KW-0411">Iron-sulfur</keyword>
<keyword evidence="6" id="KW-0949">S-adenosyl-L-methionine</keyword>
<dbReference type="Proteomes" id="UP001163115">
    <property type="component" value="Chromosome"/>
</dbReference>
<evidence type="ECO:0000256" key="4">
    <source>
        <dbReference type="ARBA" id="ARBA00014281"/>
    </source>
</evidence>
<dbReference type="InterPro" id="IPR012837">
    <property type="entry name" value="NrdG"/>
</dbReference>
<evidence type="ECO:0000313" key="13">
    <source>
        <dbReference type="EMBL" id="WAJ25680.1"/>
    </source>
</evidence>
<dbReference type="SFLD" id="SFLDS00029">
    <property type="entry name" value="Radical_SAM"/>
    <property type="match status" value="1"/>
</dbReference>
<gene>
    <name evidence="13" type="primary">nrdG</name>
    <name evidence="13" type="ORF">OW255_09265</name>
</gene>
<comment type="catalytic activity">
    <reaction evidence="11">
        <text>glycyl-[protein] + reduced [flavodoxin] + S-adenosyl-L-methionine = glycin-2-yl radical-[protein] + semiquinone [flavodoxin] + 5'-deoxyadenosine + L-methionine + H(+)</text>
        <dbReference type="Rhea" id="RHEA:61976"/>
        <dbReference type="Rhea" id="RHEA-COMP:10622"/>
        <dbReference type="Rhea" id="RHEA-COMP:14480"/>
        <dbReference type="Rhea" id="RHEA-COMP:15993"/>
        <dbReference type="Rhea" id="RHEA-COMP:15994"/>
        <dbReference type="ChEBI" id="CHEBI:15378"/>
        <dbReference type="ChEBI" id="CHEBI:17319"/>
        <dbReference type="ChEBI" id="CHEBI:29947"/>
        <dbReference type="ChEBI" id="CHEBI:32722"/>
        <dbReference type="ChEBI" id="CHEBI:57618"/>
        <dbReference type="ChEBI" id="CHEBI:57844"/>
        <dbReference type="ChEBI" id="CHEBI:59789"/>
        <dbReference type="ChEBI" id="CHEBI:140311"/>
    </reaction>
</comment>
<dbReference type="PANTHER" id="PTHR30352:SF2">
    <property type="entry name" value="ANAEROBIC RIBONUCLEOSIDE-TRIPHOSPHATE REDUCTASE-ACTIVATING PROTEIN"/>
    <property type="match status" value="1"/>
</dbReference>
<reference evidence="13" key="1">
    <citation type="submission" date="2022-11" db="EMBL/GenBank/DDBJ databases">
        <title>Lacrimispora xylanolytica sy1, complete genome.</title>
        <authorList>
            <person name="Choi S."/>
        </authorList>
    </citation>
    <scope>NUCLEOTIDE SEQUENCE</scope>
    <source>
        <strain evidence="13">Sy1</strain>
    </source>
</reference>
<evidence type="ECO:0000313" key="14">
    <source>
        <dbReference type="Proteomes" id="UP001163115"/>
    </source>
</evidence>
<dbReference type="Gene3D" id="3.20.20.70">
    <property type="entry name" value="Aldolase class I"/>
    <property type="match status" value="1"/>
</dbReference>
<keyword evidence="7" id="KW-0479">Metal-binding</keyword>
<dbReference type="SFLD" id="SFLDG01063">
    <property type="entry name" value="activating_enzymes__group_1"/>
    <property type="match status" value="1"/>
</dbReference>
<evidence type="ECO:0000256" key="10">
    <source>
        <dbReference type="ARBA" id="ARBA00023014"/>
    </source>
</evidence>
<evidence type="ECO:0000256" key="9">
    <source>
        <dbReference type="ARBA" id="ARBA00023004"/>
    </source>
</evidence>
<dbReference type="PANTHER" id="PTHR30352">
    <property type="entry name" value="PYRUVATE FORMATE-LYASE-ACTIVATING ENZYME"/>
    <property type="match status" value="1"/>
</dbReference>
<evidence type="ECO:0000256" key="2">
    <source>
        <dbReference type="ARBA" id="ARBA00003852"/>
    </source>
</evidence>
<name>A0ABY7AG11_9FIRM</name>
<dbReference type="InterPro" id="IPR013785">
    <property type="entry name" value="Aldolase_TIM"/>
</dbReference>
<evidence type="ECO:0000256" key="1">
    <source>
        <dbReference type="ARBA" id="ARBA00001966"/>
    </source>
</evidence>
<dbReference type="InterPro" id="IPR007197">
    <property type="entry name" value="rSAM"/>
</dbReference>
<dbReference type="InterPro" id="IPR034457">
    <property type="entry name" value="Organic_radical-activating"/>
</dbReference>
<dbReference type="SUPFAM" id="SSF102114">
    <property type="entry name" value="Radical SAM enzymes"/>
    <property type="match status" value="1"/>
</dbReference>
<accession>A0ABY7AG11</accession>
<evidence type="ECO:0000256" key="3">
    <source>
        <dbReference type="ARBA" id="ARBA00009777"/>
    </source>
</evidence>
<dbReference type="Pfam" id="PF13353">
    <property type="entry name" value="Fer4_12"/>
    <property type="match status" value="1"/>
</dbReference>
<dbReference type="SFLD" id="SFLDF00299">
    <property type="entry name" value="anaerobic_ribonucleoside-triph"/>
    <property type="match status" value="1"/>
</dbReference>
<comment type="similarity">
    <text evidence="3 12">Belongs to the organic radical-activating enzymes family.</text>
</comment>
<dbReference type="NCBIfam" id="TIGR02491">
    <property type="entry name" value="NrdG"/>
    <property type="match status" value="1"/>
</dbReference>
<dbReference type="RefSeq" id="WP_268116412.1">
    <property type="nucleotide sequence ID" value="NZ_CP113524.1"/>
</dbReference>
<dbReference type="EMBL" id="CP113524">
    <property type="protein sequence ID" value="WAJ25680.1"/>
    <property type="molecule type" value="Genomic_DNA"/>
</dbReference>
<dbReference type="PROSITE" id="PS01087">
    <property type="entry name" value="RADICAL_ACTIVATING"/>
    <property type="match status" value="1"/>
</dbReference>
<dbReference type="EC" id="1.97.1.-" evidence="12"/>
<organism evidence="13 14">
    <name type="scientific">Lacrimispora xylanolytica</name>
    <dbReference type="NCBI Taxonomy" id="29375"/>
    <lineage>
        <taxon>Bacteria</taxon>
        <taxon>Bacillati</taxon>
        <taxon>Bacillota</taxon>
        <taxon>Clostridia</taxon>
        <taxon>Lachnospirales</taxon>
        <taxon>Lachnospiraceae</taxon>
        <taxon>Lacrimispora</taxon>
    </lineage>
</organism>